<dbReference type="AlphaFoldDB" id="A0A9J6RQK4"/>
<sequence length="69" mass="7485">MKTVKKTSEYTIKQRNDERYAVIGADKKAINGEEKVKILLAEGLIKLTEAAPAPVEEAPAEEAGEEAAE</sequence>
<dbReference type="EMBL" id="JAPTGG010000017">
    <property type="protein sequence ID" value="MCZ0866851.1"/>
    <property type="molecule type" value="Genomic_DNA"/>
</dbReference>
<gene>
    <name evidence="2" type="ORF">O0V09_16695</name>
</gene>
<feature type="region of interest" description="Disordered" evidence="1">
    <location>
        <begin position="50"/>
        <end position="69"/>
    </location>
</feature>
<accession>A0A9J6RQK4</accession>
<evidence type="ECO:0000313" key="2">
    <source>
        <dbReference type="EMBL" id="MCZ0866851.1"/>
    </source>
</evidence>
<comment type="caution">
    <text evidence="2">The sequence shown here is derived from an EMBL/GenBank/DDBJ whole genome shotgun (WGS) entry which is preliminary data.</text>
</comment>
<keyword evidence="3" id="KW-1185">Reference proteome</keyword>
<proteinExistence type="predicted"/>
<protein>
    <submittedName>
        <fullName evidence="2">Uncharacterized protein</fullName>
    </submittedName>
</protein>
<reference evidence="2 3" key="1">
    <citation type="submission" date="2022-12" db="EMBL/GenBank/DDBJ databases">
        <title>Dasania phycosphaerae sp. nov., isolated from particulate material of the south coast of Korea.</title>
        <authorList>
            <person name="Jiang Y."/>
        </authorList>
    </citation>
    <scope>NUCLEOTIDE SEQUENCE [LARGE SCALE GENOMIC DNA]</scope>
    <source>
        <strain evidence="2 3">GY-19</strain>
    </source>
</reference>
<dbReference type="RefSeq" id="WP_258332801.1">
    <property type="nucleotide sequence ID" value="NZ_JAPTGG010000017.1"/>
</dbReference>
<evidence type="ECO:0000256" key="1">
    <source>
        <dbReference type="SAM" id="MobiDB-lite"/>
    </source>
</evidence>
<feature type="compositionally biased region" description="Acidic residues" evidence="1">
    <location>
        <begin position="58"/>
        <end position="69"/>
    </location>
</feature>
<organism evidence="2 3">
    <name type="scientific">Dasania phycosphaerae</name>
    <dbReference type="NCBI Taxonomy" id="2950436"/>
    <lineage>
        <taxon>Bacteria</taxon>
        <taxon>Pseudomonadati</taxon>
        <taxon>Pseudomonadota</taxon>
        <taxon>Gammaproteobacteria</taxon>
        <taxon>Cellvibrionales</taxon>
        <taxon>Spongiibacteraceae</taxon>
        <taxon>Dasania</taxon>
    </lineage>
</organism>
<evidence type="ECO:0000313" key="3">
    <source>
        <dbReference type="Proteomes" id="UP001069090"/>
    </source>
</evidence>
<dbReference type="Proteomes" id="UP001069090">
    <property type="component" value="Unassembled WGS sequence"/>
</dbReference>
<name>A0A9J6RQK4_9GAMM</name>